<dbReference type="InterPro" id="IPR025965">
    <property type="entry name" value="FlgD/Vpr_Ig-like"/>
</dbReference>
<evidence type="ECO:0000256" key="1">
    <source>
        <dbReference type="ARBA" id="ARBA00010577"/>
    </source>
</evidence>
<feature type="domain" description="FlgD/Vpr Ig-like" evidence="7">
    <location>
        <begin position="98"/>
        <end position="152"/>
    </location>
</feature>
<proteinExistence type="inferred from homology"/>
<evidence type="ECO:0000259" key="7">
    <source>
        <dbReference type="Pfam" id="PF13860"/>
    </source>
</evidence>
<keyword evidence="10" id="KW-1185">Reference proteome</keyword>
<sequence>MDIGSLLGSASSASGSKAAQKAQETQDRFLTLLVAQMKNQDPMSPMENAELTTQLAQIQTVTGVDQLNTNIEKLGSQFNQSQALQGVALMGRDVTLAGNRLSFRGDHSEGQFELSGAADHIEVEVTTAAGTVIDKFNLGSAGAGTHTFNWSKPGFEDGAAELHFRVNATRGAKPVPSTTFTRDLVTAISTKGGTLSVQLASGGTAQVQDILSVD</sequence>
<feature type="region of interest" description="Disordered" evidence="6">
    <location>
        <begin position="1"/>
        <end position="21"/>
    </location>
</feature>
<keyword evidence="9" id="KW-0966">Cell projection</keyword>
<evidence type="ECO:0000256" key="3">
    <source>
        <dbReference type="ARBA" id="ARBA00022795"/>
    </source>
</evidence>
<dbReference type="Pfam" id="PF03963">
    <property type="entry name" value="FlgD"/>
    <property type="match status" value="1"/>
</dbReference>
<gene>
    <name evidence="9" type="ORF">HNQ51_003272</name>
</gene>
<evidence type="ECO:0000256" key="6">
    <source>
        <dbReference type="SAM" id="MobiDB-lite"/>
    </source>
</evidence>
<evidence type="ECO:0000313" key="9">
    <source>
        <dbReference type="EMBL" id="MBB5205941.1"/>
    </source>
</evidence>
<dbReference type="Pfam" id="PF13860">
    <property type="entry name" value="FlgD_ig"/>
    <property type="match status" value="1"/>
</dbReference>
<comment type="similarity">
    <text evidence="1 5">Belongs to the FlgD family.</text>
</comment>
<name>A0A840SBV4_9BURK</name>
<evidence type="ECO:0000313" key="10">
    <source>
        <dbReference type="Proteomes" id="UP000554837"/>
    </source>
</evidence>
<evidence type="ECO:0000256" key="2">
    <source>
        <dbReference type="ARBA" id="ARBA00016013"/>
    </source>
</evidence>
<dbReference type="InterPro" id="IPR025963">
    <property type="entry name" value="FLgD_Tudor"/>
</dbReference>
<dbReference type="Pfam" id="PF13861">
    <property type="entry name" value="FLgD_tudor"/>
    <property type="match status" value="1"/>
</dbReference>
<organism evidence="9 10">
    <name type="scientific">Inhella inkyongensis</name>
    <dbReference type="NCBI Taxonomy" id="392593"/>
    <lineage>
        <taxon>Bacteria</taxon>
        <taxon>Pseudomonadati</taxon>
        <taxon>Pseudomonadota</taxon>
        <taxon>Betaproteobacteria</taxon>
        <taxon>Burkholderiales</taxon>
        <taxon>Sphaerotilaceae</taxon>
        <taxon>Inhella</taxon>
    </lineage>
</organism>
<dbReference type="Gene3D" id="2.60.40.4070">
    <property type="match status" value="1"/>
</dbReference>
<comment type="caution">
    <text evidence="9">The sequence shown here is derived from an EMBL/GenBank/DDBJ whole genome shotgun (WGS) entry which is preliminary data.</text>
</comment>
<dbReference type="Proteomes" id="UP000554837">
    <property type="component" value="Unassembled WGS sequence"/>
</dbReference>
<evidence type="ECO:0000256" key="5">
    <source>
        <dbReference type="RuleBase" id="RU362076"/>
    </source>
</evidence>
<dbReference type="EMBL" id="JACHHO010000006">
    <property type="protein sequence ID" value="MBB5205941.1"/>
    <property type="molecule type" value="Genomic_DNA"/>
</dbReference>
<dbReference type="RefSeq" id="WP_138856178.1">
    <property type="nucleotide sequence ID" value="NZ_CP040709.1"/>
</dbReference>
<dbReference type="InterPro" id="IPR005648">
    <property type="entry name" value="FlgD"/>
</dbReference>
<dbReference type="AlphaFoldDB" id="A0A840SBV4"/>
<evidence type="ECO:0000259" key="8">
    <source>
        <dbReference type="Pfam" id="PF13861"/>
    </source>
</evidence>
<dbReference type="Gene3D" id="2.30.30.910">
    <property type="match status" value="1"/>
</dbReference>
<protein>
    <recommendedName>
        <fullName evidence="2 5">Basal-body rod modification protein FlgD</fullName>
    </recommendedName>
</protein>
<feature type="domain" description="FlgD Tudor-like" evidence="8">
    <location>
        <begin position="81"/>
        <end position="210"/>
    </location>
</feature>
<evidence type="ECO:0000256" key="4">
    <source>
        <dbReference type="ARBA" id="ARBA00024746"/>
    </source>
</evidence>
<reference evidence="9 10" key="1">
    <citation type="submission" date="2020-08" db="EMBL/GenBank/DDBJ databases">
        <title>Genomic Encyclopedia of Type Strains, Phase IV (KMG-IV): sequencing the most valuable type-strain genomes for metagenomic binning, comparative biology and taxonomic classification.</title>
        <authorList>
            <person name="Goeker M."/>
        </authorList>
    </citation>
    <scope>NUCLEOTIDE SEQUENCE [LARGE SCALE GENOMIC DNA]</scope>
    <source>
        <strain evidence="9 10">DSM 23958</strain>
    </source>
</reference>
<keyword evidence="9" id="KW-0969">Cilium</keyword>
<comment type="function">
    <text evidence="4 5">Required for flagellar hook formation. May act as a scaffolding protein.</text>
</comment>
<accession>A0A840SBV4</accession>
<dbReference type="GO" id="GO:0044781">
    <property type="term" value="P:bacterial-type flagellum organization"/>
    <property type="evidence" value="ECO:0007669"/>
    <property type="project" value="UniProtKB-UniRule"/>
</dbReference>
<keyword evidence="3 5" id="KW-1005">Bacterial flagellum biogenesis</keyword>
<keyword evidence="9" id="KW-0282">Flagellum</keyword>
<dbReference type="OrthoDB" id="9785233at2"/>